<dbReference type="PANTHER" id="PTHR42951">
    <property type="entry name" value="METALLO-BETA-LACTAMASE DOMAIN-CONTAINING"/>
    <property type="match status" value="1"/>
</dbReference>
<evidence type="ECO:0000313" key="3">
    <source>
        <dbReference type="Proteomes" id="UP001187734"/>
    </source>
</evidence>
<evidence type="ECO:0000313" key="2">
    <source>
        <dbReference type="EMBL" id="SPJ87163.1"/>
    </source>
</evidence>
<name>A0AAE8MLS1_9HYPO</name>
<dbReference type="AlphaFoldDB" id="A0AAE8MLS1"/>
<organism evidence="2 3">
    <name type="scientific">Fusarium torulosum</name>
    <dbReference type="NCBI Taxonomy" id="33205"/>
    <lineage>
        <taxon>Eukaryota</taxon>
        <taxon>Fungi</taxon>
        <taxon>Dikarya</taxon>
        <taxon>Ascomycota</taxon>
        <taxon>Pezizomycotina</taxon>
        <taxon>Sordariomycetes</taxon>
        <taxon>Hypocreomycetidae</taxon>
        <taxon>Hypocreales</taxon>
        <taxon>Nectriaceae</taxon>
        <taxon>Fusarium</taxon>
    </lineage>
</organism>
<dbReference type="PANTHER" id="PTHR42951:SF14">
    <property type="entry name" value="METALLO-BETA-LACTAMASE SUPERFAMILY PROTEIN"/>
    <property type="match status" value="1"/>
</dbReference>
<evidence type="ECO:0000259" key="1">
    <source>
        <dbReference type="SMART" id="SM00849"/>
    </source>
</evidence>
<dbReference type="SUPFAM" id="SSF56281">
    <property type="entry name" value="Metallo-hydrolase/oxidoreductase"/>
    <property type="match status" value="1"/>
</dbReference>
<dbReference type="Pfam" id="PF00753">
    <property type="entry name" value="Lactamase_B"/>
    <property type="match status" value="1"/>
</dbReference>
<dbReference type="EMBL" id="ONZP01000563">
    <property type="protein sequence ID" value="SPJ87163.1"/>
    <property type="molecule type" value="Genomic_DNA"/>
</dbReference>
<proteinExistence type="predicted"/>
<dbReference type="CDD" id="cd07739">
    <property type="entry name" value="metallo-hydrolase-like_MBL-fold"/>
    <property type="match status" value="1"/>
</dbReference>
<keyword evidence="2" id="KW-0378">Hydrolase</keyword>
<dbReference type="SMART" id="SM00849">
    <property type="entry name" value="Lactamase_B"/>
    <property type="match status" value="1"/>
</dbReference>
<dbReference type="InterPro" id="IPR001279">
    <property type="entry name" value="Metallo-B-lactamas"/>
</dbReference>
<gene>
    <name evidence="2" type="ORF">FTOL_12188</name>
</gene>
<feature type="domain" description="Metallo-beta-lactamase" evidence="1">
    <location>
        <begin position="30"/>
        <end position="218"/>
    </location>
</feature>
<dbReference type="InterPro" id="IPR050855">
    <property type="entry name" value="NDM-1-like"/>
</dbReference>
<dbReference type="Proteomes" id="UP001187734">
    <property type="component" value="Unassembled WGS sequence"/>
</dbReference>
<dbReference type="InterPro" id="IPR036866">
    <property type="entry name" value="RibonucZ/Hydroxyglut_hydro"/>
</dbReference>
<comment type="caution">
    <text evidence="2">The sequence shown here is derived from an EMBL/GenBank/DDBJ whole genome shotgun (WGS) entry which is preliminary data.</text>
</comment>
<dbReference type="Gene3D" id="3.60.15.10">
    <property type="entry name" value="Ribonuclease Z/Hydroxyacylglutathione hydrolase-like"/>
    <property type="match status" value="1"/>
</dbReference>
<keyword evidence="3" id="KW-1185">Reference proteome</keyword>
<sequence>MGLQYKVFFSKRDSATRSGPAGHDHLKWVPTSSTLIYGDKDAVLVDAQLTTKASNELLEWVIESGKNVTHIYVTHAHGDHFFGSAPILERFPKAVLVATPEVVAKMSQETAPERLSGLWEKLFPGQIPPTLRVAEPLEQDYLELEGEKLVVVRTGHTDTDDTTTLWVPSIQLAVTGDAVYANTHPYLGESGAASKRKEWVKALDTIAALQPKHVVGGHSDPSRSFGVEGVEDTKTYFENFEKVSAETKTAEELYARMMEIYPDRINPGSLWAGAILIYKS</sequence>
<accession>A0AAE8MLS1</accession>
<protein>
    <submittedName>
        <fullName evidence="2">Probable Zn-dependent hydrolases, including glyoxylases</fullName>
    </submittedName>
</protein>
<reference evidence="2" key="1">
    <citation type="submission" date="2018-03" db="EMBL/GenBank/DDBJ databases">
        <authorList>
            <person name="Guldener U."/>
        </authorList>
    </citation>
    <scope>NUCLEOTIDE SEQUENCE</scope>
</reference>
<dbReference type="GO" id="GO:0016787">
    <property type="term" value="F:hydrolase activity"/>
    <property type="evidence" value="ECO:0007669"/>
    <property type="project" value="UniProtKB-KW"/>
</dbReference>